<reference evidence="2" key="1">
    <citation type="submission" date="2025-08" db="UniProtKB">
        <authorList>
            <consortium name="Ensembl"/>
        </authorList>
    </citation>
    <scope>IDENTIFICATION</scope>
</reference>
<dbReference type="Proteomes" id="UP000694620">
    <property type="component" value="Unassembled WGS sequence"/>
</dbReference>
<protein>
    <submittedName>
        <fullName evidence="2">Uncharacterized protein</fullName>
    </submittedName>
</protein>
<evidence type="ECO:0000256" key="1">
    <source>
        <dbReference type="SAM" id="Phobius"/>
    </source>
</evidence>
<evidence type="ECO:0000313" key="3">
    <source>
        <dbReference type="Proteomes" id="UP000694620"/>
    </source>
</evidence>
<dbReference type="InterPro" id="IPR028165">
    <property type="entry name" value="TMEM125"/>
</dbReference>
<keyword evidence="1" id="KW-1133">Transmembrane helix</keyword>
<sequence length="111" mass="11969">HPGADPVQIQRNVLEEQEFGLLSTTSSISSRVALGVGMMLCLLALLVLLKQLLSSAIQDMQLHSGGLSDHLVILLTGLILRDLWYCLRPKASPHNDMLITGVVLATAGEQL</sequence>
<keyword evidence="1" id="KW-0472">Membrane</keyword>
<dbReference type="PANTHER" id="PTHR31416:SF1">
    <property type="entry name" value="TRANSMEMBRANE PROTEIN 125"/>
    <property type="match status" value="1"/>
</dbReference>
<accession>A0A8C4T5P3</accession>
<keyword evidence="3" id="KW-1185">Reference proteome</keyword>
<proteinExistence type="predicted"/>
<dbReference type="Ensembl" id="ENSECRT00000026584.1">
    <property type="protein sequence ID" value="ENSECRP00000026039.1"/>
    <property type="gene ID" value="ENSECRG00000017553.1"/>
</dbReference>
<organism evidence="2 3">
    <name type="scientific">Erpetoichthys calabaricus</name>
    <name type="common">Rope fish</name>
    <name type="synonym">Calamoichthys calabaricus</name>
    <dbReference type="NCBI Taxonomy" id="27687"/>
    <lineage>
        <taxon>Eukaryota</taxon>
        <taxon>Metazoa</taxon>
        <taxon>Chordata</taxon>
        <taxon>Craniata</taxon>
        <taxon>Vertebrata</taxon>
        <taxon>Euteleostomi</taxon>
        <taxon>Actinopterygii</taxon>
        <taxon>Polypteriformes</taxon>
        <taxon>Polypteridae</taxon>
        <taxon>Erpetoichthys</taxon>
    </lineage>
</organism>
<feature type="transmembrane region" description="Helical" evidence="1">
    <location>
        <begin position="32"/>
        <end position="50"/>
    </location>
</feature>
<evidence type="ECO:0000313" key="2">
    <source>
        <dbReference type="Ensembl" id="ENSECRP00000026039.1"/>
    </source>
</evidence>
<keyword evidence="1" id="KW-0812">Transmembrane</keyword>
<dbReference type="AlphaFoldDB" id="A0A8C4T5P3"/>
<reference evidence="2" key="2">
    <citation type="submission" date="2025-09" db="UniProtKB">
        <authorList>
            <consortium name="Ensembl"/>
        </authorList>
    </citation>
    <scope>IDENTIFICATION</scope>
</reference>
<dbReference type="Pfam" id="PF15109">
    <property type="entry name" value="TMEM125"/>
    <property type="match status" value="1"/>
</dbReference>
<dbReference type="PANTHER" id="PTHR31416">
    <property type="entry name" value="TRANSMEMBRANE PROTEIN 125"/>
    <property type="match status" value="1"/>
</dbReference>
<name>A0A8C4T5P3_ERPCA</name>